<comment type="caution">
    <text evidence="1">The sequence shown here is derived from an EMBL/GenBank/DDBJ whole genome shotgun (WGS) entry which is preliminary data.</text>
</comment>
<proteinExistence type="predicted"/>
<dbReference type="Proteomes" id="UP001469553">
    <property type="component" value="Unassembled WGS sequence"/>
</dbReference>
<evidence type="ECO:0000313" key="1">
    <source>
        <dbReference type="EMBL" id="MEQ2300861.1"/>
    </source>
</evidence>
<keyword evidence="2" id="KW-1185">Reference proteome</keyword>
<accession>A0ABV0Z4F7</accession>
<sequence>VLKQEAASTSTPEWPSVARNLNFGFTLLITDFVSGGFWTNKITYVLRTSSPNNCFHLDSDPAGSFLLPPFPGRRLNLTLSTLQRKISVNLDSEFLYHWRPDHIYLSNNNKLTSSQNILPPCYSKP</sequence>
<protein>
    <submittedName>
        <fullName evidence="1">Uncharacterized protein</fullName>
    </submittedName>
</protein>
<feature type="non-terminal residue" evidence="1">
    <location>
        <position position="1"/>
    </location>
</feature>
<name>A0ABV0Z4F7_9TELE</name>
<reference evidence="1 2" key="1">
    <citation type="submission" date="2021-06" db="EMBL/GenBank/DDBJ databases">
        <authorList>
            <person name="Palmer J.M."/>
        </authorList>
    </citation>
    <scope>NUCLEOTIDE SEQUENCE [LARGE SCALE GENOMIC DNA]</scope>
    <source>
        <strain evidence="1 2">AS_MEX2019</strain>
        <tissue evidence="1">Muscle</tissue>
    </source>
</reference>
<dbReference type="EMBL" id="JAHRIP010050582">
    <property type="protein sequence ID" value="MEQ2300861.1"/>
    <property type="molecule type" value="Genomic_DNA"/>
</dbReference>
<organism evidence="1 2">
    <name type="scientific">Ameca splendens</name>
    <dbReference type="NCBI Taxonomy" id="208324"/>
    <lineage>
        <taxon>Eukaryota</taxon>
        <taxon>Metazoa</taxon>
        <taxon>Chordata</taxon>
        <taxon>Craniata</taxon>
        <taxon>Vertebrata</taxon>
        <taxon>Euteleostomi</taxon>
        <taxon>Actinopterygii</taxon>
        <taxon>Neopterygii</taxon>
        <taxon>Teleostei</taxon>
        <taxon>Neoteleostei</taxon>
        <taxon>Acanthomorphata</taxon>
        <taxon>Ovalentaria</taxon>
        <taxon>Atherinomorphae</taxon>
        <taxon>Cyprinodontiformes</taxon>
        <taxon>Goodeidae</taxon>
        <taxon>Ameca</taxon>
    </lineage>
</organism>
<gene>
    <name evidence="1" type="ORF">AMECASPLE_030174</name>
</gene>
<evidence type="ECO:0000313" key="2">
    <source>
        <dbReference type="Proteomes" id="UP001469553"/>
    </source>
</evidence>